<dbReference type="FunFam" id="3.30.420.10:FF:000007">
    <property type="entry name" value="Interferon-stimulated exonuclease gene 20"/>
    <property type="match status" value="1"/>
</dbReference>
<protein>
    <recommendedName>
        <fullName evidence="3">RNA exonuclease 4</fullName>
    </recommendedName>
</protein>
<dbReference type="GeneID" id="90023067"/>
<keyword evidence="8" id="KW-0539">Nucleus</keyword>
<evidence type="ECO:0000313" key="12">
    <source>
        <dbReference type="EMBL" id="KAK5085582.1"/>
    </source>
</evidence>
<dbReference type="SUPFAM" id="SSF53098">
    <property type="entry name" value="Ribonuclease H-like"/>
    <property type="match status" value="1"/>
</dbReference>
<dbReference type="Proteomes" id="UP001309876">
    <property type="component" value="Unassembled WGS sequence"/>
</dbReference>
<dbReference type="Gene3D" id="3.30.420.10">
    <property type="entry name" value="Ribonuclease H-like superfamily/Ribonuclease H"/>
    <property type="match status" value="1"/>
</dbReference>
<dbReference type="SMART" id="SM00479">
    <property type="entry name" value="EXOIII"/>
    <property type="match status" value="1"/>
</dbReference>
<dbReference type="GO" id="GO:0008408">
    <property type="term" value="F:3'-5' exonuclease activity"/>
    <property type="evidence" value="ECO:0007669"/>
    <property type="project" value="InterPro"/>
</dbReference>
<dbReference type="Pfam" id="PF00929">
    <property type="entry name" value="RNase_T"/>
    <property type="match status" value="1"/>
</dbReference>
<evidence type="ECO:0000256" key="7">
    <source>
        <dbReference type="ARBA" id="ARBA00022839"/>
    </source>
</evidence>
<evidence type="ECO:0000256" key="3">
    <source>
        <dbReference type="ARBA" id="ARBA00016937"/>
    </source>
</evidence>
<evidence type="ECO:0000259" key="11">
    <source>
        <dbReference type="SMART" id="SM00479"/>
    </source>
</evidence>
<dbReference type="InterPro" id="IPR012337">
    <property type="entry name" value="RNaseH-like_sf"/>
</dbReference>
<organism evidence="12 13">
    <name type="scientific">Lithohypha guttulata</name>
    <dbReference type="NCBI Taxonomy" id="1690604"/>
    <lineage>
        <taxon>Eukaryota</taxon>
        <taxon>Fungi</taxon>
        <taxon>Dikarya</taxon>
        <taxon>Ascomycota</taxon>
        <taxon>Pezizomycotina</taxon>
        <taxon>Eurotiomycetes</taxon>
        <taxon>Chaetothyriomycetidae</taxon>
        <taxon>Chaetothyriales</taxon>
        <taxon>Trichomeriaceae</taxon>
        <taxon>Lithohypha</taxon>
    </lineage>
</organism>
<gene>
    <name evidence="12" type="primary">REX4</name>
    <name evidence="12" type="ORF">LTR05_004869</name>
</gene>
<dbReference type="InterPro" id="IPR013520">
    <property type="entry name" value="Ribonucl_H"/>
</dbReference>
<evidence type="ECO:0000256" key="10">
    <source>
        <dbReference type="SAM" id="MobiDB-lite"/>
    </source>
</evidence>
<comment type="caution">
    <text evidence="12">The sequence shown here is derived from an EMBL/GenBank/DDBJ whole genome shotgun (WGS) entry which is preliminary data.</text>
</comment>
<evidence type="ECO:0000256" key="5">
    <source>
        <dbReference type="ARBA" id="ARBA00022722"/>
    </source>
</evidence>
<keyword evidence="4" id="KW-0698">rRNA processing</keyword>
<dbReference type="AlphaFoldDB" id="A0AAN7SZA4"/>
<evidence type="ECO:0000256" key="2">
    <source>
        <dbReference type="ARBA" id="ARBA00010489"/>
    </source>
</evidence>
<evidence type="ECO:0000313" key="13">
    <source>
        <dbReference type="Proteomes" id="UP001309876"/>
    </source>
</evidence>
<feature type="region of interest" description="Disordered" evidence="10">
    <location>
        <begin position="20"/>
        <end position="66"/>
    </location>
</feature>
<name>A0AAN7SZA4_9EURO</name>
<accession>A0AAN7SZA4</accession>
<dbReference type="GO" id="GO:0000027">
    <property type="term" value="P:ribosomal large subunit assembly"/>
    <property type="evidence" value="ECO:0007669"/>
    <property type="project" value="TreeGrafter"/>
</dbReference>
<comment type="subcellular location">
    <subcellularLocation>
        <location evidence="1">Nucleus</location>
    </subcellularLocation>
</comment>
<reference evidence="12 13" key="1">
    <citation type="submission" date="2023-08" db="EMBL/GenBank/DDBJ databases">
        <title>Black Yeasts Isolated from many extreme environments.</title>
        <authorList>
            <person name="Coleine C."/>
            <person name="Stajich J.E."/>
            <person name="Selbmann L."/>
        </authorList>
    </citation>
    <scope>NUCLEOTIDE SEQUENCE [LARGE SCALE GENOMIC DNA]</scope>
    <source>
        <strain evidence="12 13">CCFEE 5910</strain>
    </source>
</reference>
<dbReference type="GO" id="GO:0003676">
    <property type="term" value="F:nucleic acid binding"/>
    <property type="evidence" value="ECO:0007669"/>
    <property type="project" value="InterPro"/>
</dbReference>
<proteinExistence type="inferred from homology"/>
<feature type="domain" description="Exonuclease" evidence="11">
    <location>
        <begin position="95"/>
        <end position="257"/>
    </location>
</feature>
<comment type="similarity">
    <text evidence="2">Belongs to the REXO4 family.</text>
</comment>
<dbReference type="InterPro" id="IPR037431">
    <property type="entry name" value="REX4_DEDDh_dom"/>
</dbReference>
<keyword evidence="6" id="KW-0378">Hydrolase</keyword>
<evidence type="ECO:0000256" key="9">
    <source>
        <dbReference type="ARBA" id="ARBA00025599"/>
    </source>
</evidence>
<evidence type="ECO:0000256" key="4">
    <source>
        <dbReference type="ARBA" id="ARBA00022552"/>
    </source>
</evidence>
<keyword evidence="5" id="KW-0540">Nuclease</keyword>
<evidence type="ECO:0000256" key="1">
    <source>
        <dbReference type="ARBA" id="ARBA00004123"/>
    </source>
</evidence>
<dbReference type="GO" id="GO:0006364">
    <property type="term" value="P:rRNA processing"/>
    <property type="evidence" value="ECO:0007669"/>
    <property type="project" value="UniProtKB-KW"/>
</dbReference>
<dbReference type="CDD" id="cd06144">
    <property type="entry name" value="REX4_like"/>
    <property type="match status" value="1"/>
</dbReference>
<dbReference type="GO" id="GO:0005634">
    <property type="term" value="C:nucleus"/>
    <property type="evidence" value="ECO:0007669"/>
    <property type="project" value="UniProtKB-SubCell"/>
</dbReference>
<dbReference type="InterPro" id="IPR047021">
    <property type="entry name" value="REXO1/3/4-like"/>
</dbReference>
<keyword evidence="7 12" id="KW-0269">Exonuclease</keyword>
<keyword evidence="13" id="KW-1185">Reference proteome</keyword>
<dbReference type="RefSeq" id="XP_064756696.1">
    <property type="nucleotide sequence ID" value="XM_064897746.1"/>
</dbReference>
<dbReference type="EMBL" id="JAVRRJ010000004">
    <property type="protein sequence ID" value="KAK5085582.1"/>
    <property type="molecule type" value="Genomic_DNA"/>
</dbReference>
<sequence>MEFKDVSSNWKKLQAILVTEKQAQAPKDSSNATLKRKHPPSATTAAAAPPPRKRYKPSTYKQSRSKAVMDTQIEQKFQVETTINAGLSSTVNIGKYIALDCEMVGVGPNGQESALARVSIVNFNGEQVYDSYVQPKEVVMDYRTHVSGIKPSHLNPNTARTFEEVQRDVASILKDRVVVGHALKHDFKVLLLDHPVRDIRDTSRHAPYKKISGGTPKLSLLASQLLGLEIQSGEHSSLEDARACMLLFKRDKDAFEVKRPKGVKKA</sequence>
<dbReference type="PANTHER" id="PTHR12801:SF45">
    <property type="entry name" value="RNA EXONUCLEASE 4"/>
    <property type="match status" value="1"/>
</dbReference>
<evidence type="ECO:0000256" key="8">
    <source>
        <dbReference type="ARBA" id="ARBA00023242"/>
    </source>
</evidence>
<dbReference type="PANTHER" id="PTHR12801">
    <property type="entry name" value="RNA EXONUCLEASE REXO1 / RECO3 FAMILY MEMBER-RELATED"/>
    <property type="match status" value="1"/>
</dbReference>
<comment type="function">
    <text evidence="9">Exoribonuclease involved in ribosome biosynthesis. Involved in the processing of ITS1, the internal transcribed spacer localized between the 18S and 5.8S rRNAs.</text>
</comment>
<dbReference type="InterPro" id="IPR036397">
    <property type="entry name" value="RNaseH_sf"/>
</dbReference>
<evidence type="ECO:0000256" key="6">
    <source>
        <dbReference type="ARBA" id="ARBA00022801"/>
    </source>
</evidence>